<accession>A0ACC2FSL9</accession>
<dbReference type="EMBL" id="CM055750">
    <property type="protein sequence ID" value="KAJ7994250.1"/>
    <property type="molecule type" value="Genomic_DNA"/>
</dbReference>
<dbReference type="Proteomes" id="UP001157502">
    <property type="component" value="Chromosome 23"/>
</dbReference>
<keyword evidence="2" id="KW-1185">Reference proteome</keyword>
<name>A0ACC2FSL9_DALPE</name>
<proteinExistence type="predicted"/>
<gene>
    <name evidence="1" type="ORF">DPEC_G00263940</name>
</gene>
<reference evidence="1" key="1">
    <citation type="submission" date="2021-05" db="EMBL/GenBank/DDBJ databases">
        <authorList>
            <person name="Pan Q."/>
            <person name="Jouanno E."/>
            <person name="Zahm M."/>
            <person name="Klopp C."/>
            <person name="Cabau C."/>
            <person name="Louis A."/>
            <person name="Berthelot C."/>
            <person name="Parey E."/>
            <person name="Roest Crollius H."/>
            <person name="Montfort J."/>
            <person name="Robinson-Rechavi M."/>
            <person name="Bouchez O."/>
            <person name="Lampietro C."/>
            <person name="Lopez Roques C."/>
            <person name="Donnadieu C."/>
            <person name="Postlethwait J."/>
            <person name="Bobe J."/>
            <person name="Dillon D."/>
            <person name="Chandos A."/>
            <person name="von Hippel F."/>
            <person name="Guiguen Y."/>
        </authorList>
    </citation>
    <scope>NUCLEOTIDE SEQUENCE</scope>
    <source>
        <strain evidence="1">YG-Jan2019</strain>
    </source>
</reference>
<organism evidence="1 2">
    <name type="scientific">Dallia pectoralis</name>
    <name type="common">Alaska blackfish</name>
    <dbReference type="NCBI Taxonomy" id="75939"/>
    <lineage>
        <taxon>Eukaryota</taxon>
        <taxon>Metazoa</taxon>
        <taxon>Chordata</taxon>
        <taxon>Craniata</taxon>
        <taxon>Vertebrata</taxon>
        <taxon>Euteleostomi</taxon>
        <taxon>Actinopterygii</taxon>
        <taxon>Neopterygii</taxon>
        <taxon>Teleostei</taxon>
        <taxon>Protacanthopterygii</taxon>
        <taxon>Esociformes</taxon>
        <taxon>Umbridae</taxon>
        <taxon>Dallia</taxon>
    </lineage>
</organism>
<comment type="caution">
    <text evidence="1">The sequence shown here is derived from an EMBL/GenBank/DDBJ whole genome shotgun (WGS) entry which is preliminary data.</text>
</comment>
<evidence type="ECO:0000313" key="1">
    <source>
        <dbReference type="EMBL" id="KAJ7994250.1"/>
    </source>
</evidence>
<protein>
    <submittedName>
        <fullName evidence="1">Uncharacterized protein</fullName>
    </submittedName>
</protein>
<sequence length="165" mass="17840">MSPLRLWAMGRLLRQLQQKVVRGKMEEKPGKAWPLSLRRGCGVRVLTVPQQESAALMDATDGPFPRSFQALAQCALNGRRGLPAGWGGASFRHNQSAASAQGNDRPSRASAGPTRDRGETSISWRSVSRLFSSASLFVIVMAGKLPGRLFADDDDGEAQLIPRGP</sequence>
<evidence type="ECO:0000313" key="2">
    <source>
        <dbReference type="Proteomes" id="UP001157502"/>
    </source>
</evidence>